<sequence>MSSNNDAIPLSPPHGTDELMMDPMEPCLSSQNYDEIFTKLTWFVDDTNIYNVIVHNTSDGKLTTKPVNGAIFILNPKTGHLFLKVIHPSVWACRKRVEKFIPFIASEEVASLLRPLPVVNQPNQIIVTREGLSGILEVYMLDFPNTVVRVSELEFPFQAFLKIETFGDVVLKATESEMVLFNIYDDWLESMSPFTAFSRLILILRAVDVDKDKVKMLLKPDKSVVTKAHHVWPSLSDDQWMKVEVALRDVIVTDYAEKKNVKASDLTVSEIRDIILGADITPSSLV</sequence>
<protein>
    <recommendedName>
        <fullName evidence="1">PRP8 domain-containing protein</fullName>
    </recommendedName>
</protein>
<dbReference type="Gene3D" id="1.20.80.40">
    <property type="match status" value="1"/>
</dbReference>
<organism evidence="2 3">
    <name type="scientific">Eruca vesicaria subsp. sativa</name>
    <name type="common">Garden rocket</name>
    <name type="synonym">Eruca sativa</name>
    <dbReference type="NCBI Taxonomy" id="29727"/>
    <lineage>
        <taxon>Eukaryota</taxon>
        <taxon>Viridiplantae</taxon>
        <taxon>Streptophyta</taxon>
        <taxon>Embryophyta</taxon>
        <taxon>Tracheophyta</taxon>
        <taxon>Spermatophyta</taxon>
        <taxon>Magnoliopsida</taxon>
        <taxon>eudicotyledons</taxon>
        <taxon>Gunneridae</taxon>
        <taxon>Pentapetalae</taxon>
        <taxon>rosids</taxon>
        <taxon>malvids</taxon>
        <taxon>Brassicales</taxon>
        <taxon>Brassicaceae</taxon>
        <taxon>Brassiceae</taxon>
        <taxon>Eruca</taxon>
    </lineage>
</organism>
<evidence type="ECO:0000313" key="2">
    <source>
        <dbReference type="EMBL" id="CAH8315676.1"/>
    </source>
</evidence>
<accession>A0ABC8J8F5</accession>
<dbReference type="CDD" id="cd13838">
    <property type="entry name" value="RNase_H_like_Prp8_IV"/>
    <property type="match status" value="1"/>
</dbReference>
<dbReference type="InterPro" id="IPR012337">
    <property type="entry name" value="RNaseH-like_sf"/>
</dbReference>
<reference evidence="2 3" key="1">
    <citation type="submission" date="2022-03" db="EMBL/GenBank/DDBJ databases">
        <authorList>
            <person name="Macdonald S."/>
            <person name="Ahmed S."/>
            <person name="Newling K."/>
        </authorList>
    </citation>
    <scope>NUCLEOTIDE SEQUENCE [LARGE SCALE GENOMIC DNA]</scope>
</reference>
<dbReference type="InterPro" id="IPR043173">
    <property type="entry name" value="Prp8_domainIV_fingers"/>
</dbReference>
<dbReference type="Gene3D" id="3.30.420.230">
    <property type="match status" value="1"/>
</dbReference>
<comment type="caution">
    <text evidence="2">The sequence shown here is derived from an EMBL/GenBank/DDBJ whole genome shotgun (WGS) entry which is preliminary data.</text>
</comment>
<dbReference type="PANTHER" id="PTHR11140:SF0">
    <property type="entry name" value="PRE-MRNA-PROCESSING-SPLICING FACTOR 8"/>
    <property type="match status" value="1"/>
</dbReference>
<dbReference type="Proteomes" id="UP001642260">
    <property type="component" value="Unassembled WGS sequence"/>
</dbReference>
<dbReference type="Pfam" id="PF12134">
    <property type="entry name" value="PRP8_domainIV"/>
    <property type="match status" value="1"/>
</dbReference>
<dbReference type="EMBL" id="CAKOAT010083266">
    <property type="protein sequence ID" value="CAH8315676.1"/>
    <property type="molecule type" value="Genomic_DNA"/>
</dbReference>
<dbReference type="AlphaFoldDB" id="A0ABC8J8F5"/>
<feature type="domain" description="PRP8" evidence="1">
    <location>
        <begin position="25"/>
        <end position="252"/>
    </location>
</feature>
<name>A0ABC8J8F5_ERUVS</name>
<gene>
    <name evidence="2" type="ORF">ERUC_LOCUS7482</name>
</gene>
<evidence type="ECO:0000313" key="3">
    <source>
        <dbReference type="Proteomes" id="UP001642260"/>
    </source>
</evidence>
<dbReference type="InterPro" id="IPR043172">
    <property type="entry name" value="Prp8_domainIV_palm"/>
</dbReference>
<evidence type="ECO:0000259" key="1">
    <source>
        <dbReference type="Pfam" id="PF12134"/>
    </source>
</evidence>
<dbReference type="InterPro" id="IPR021983">
    <property type="entry name" value="PRP8_domainIV"/>
</dbReference>
<dbReference type="SUPFAM" id="SSF53098">
    <property type="entry name" value="Ribonuclease H-like"/>
    <property type="match status" value="1"/>
</dbReference>
<dbReference type="PANTHER" id="PTHR11140">
    <property type="entry name" value="PRE-MRNA SPLICING FACTOR PRP8"/>
    <property type="match status" value="1"/>
</dbReference>
<proteinExistence type="predicted"/>
<keyword evidence="3" id="KW-1185">Reference proteome</keyword>
<dbReference type="InterPro" id="IPR027652">
    <property type="entry name" value="PRP8"/>
</dbReference>